<name>A0A0F7L4Z2_9VIRU</name>
<organism evidence="1">
    <name type="scientific">uncultured marine virus</name>
    <dbReference type="NCBI Taxonomy" id="186617"/>
    <lineage>
        <taxon>Viruses</taxon>
        <taxon>environmental samples</taxon>
    </lineage>
</organism>
<accession>A0A0F7L4Z2</accession>
<evidence type="ECO:0000313" key="1">
    <source>
        <dbReference type="EMBL" id="AKH46573.1"/>
    </source>
</evidence>
<reference evidence="1" key="1">
    <citation type="journal article" date="2015" name="Front. Microbiol.">
        <title>Combining genomic sequencing methods to explore viral diversity and reveal potential virus-host interactions.</title>
        <authorList>
            <person name="Chow C.E."/>
            <person name="Winget D.M."/>
            <person name="White R.A.III."/>
            <person name="Hallam S.J."/>
            <person name="Suttle C.A."/>
        </authorList>
    </citation>
    <scope>NUCLEOTIDE SEQUENCE</scope>
    <source>
        <strain evidence="1">Anoxic2_1</strain>
    </source>
</reference>
<protein>
    <submittedName>
        <fullName evidence="1">Uncharacterized protein</fullName>
    </submittedName>
</protein>
<reference evidence="1" key="2">
    <citation type="submission" date="2015-03" db="EMBL/GenBank/DDBJ databases">
        <authorList>
            <person name="Chow C.-E.T."/>
            <person name="Winget D.M."/>
            <person name="White R.A.III."/>
            <person name="Hallam S.J."/>
            <person name="Suttle C.A."/>
        </authorList>
    </citation>
    <scope>NUCLEOTIDE SEQUENCE</scope>
    <source>
        <strain evidence="1">Anoxic2_1</strain>
    </source>
</reference>
<sequence length="262" mass="26756">MASGDARPVPQKAVAYRVTFPVFDNDGDLVTGAASLDSEVSKDGGAFADCTNEATEIASSSGIYFLDLTAAELNADTVCIIVKTTSTDAKTTPIILYPEEAGDIRVDVTQLSGDSTAANNAELFFDGTGYAAANSTIGTCTTNTDMRGTDSAATAAALATVDGIVDAILADTGTDGVVLSTAYLNKIADHVLRRSWESAADSSDGDAKAFRSLLGAVAKLVNKIAVAGATLSIYEEDDSTVIGQQALSSDSTADPITAADTV</sequence>
<proteinExistence type="predicted"/>
<dbReference type="EMBL" id="KR029585">
    <property type="protein sequence ID" value="AKH46573.1"/>
    <property type="molecule type" value="Genomic_DNA"/>
</dbReference>